<comment type="caution">
    <text evidence="2">The sequence shown here is derived from an EMBL/GenBank/DDBJ whole genome shotgun (WGS) entry which is preliminary data.</text>
</comment>
<sequence>MEIFEQKEVLRSFEILVDRREQPTERSRKRMESFEVPYSPATLSYGDYAYNATLPNGSKIYDVSATINPICAVERKMDLDELARCFAQGRQRFQREFERAMDQGCRIYLLCENASWENLINGKYRSKVNANAFTASAMAWMVRYNMNVVFCKEETSGRLIREILYRDLKERLENGEYG</sequence>
<dbReference type="SUPFAM" id="SSF52980">
    <property type="entry name" value="Restriction endonuclease-like"/>
    <property type="match status" value="1"/>
</dbReference>
<evidence type="ECO:0000259" key="1">
    <source>
        <dbReference type="Pfam" id="PF02732"/>
    </source>
</evidence>
<dbReference type="GO" id="GO:0006259">
    <property type="term" value="P:DNA metabolic process"/>
    <property type="evidence" value="ECO:0007669"/>
    <property type="project" value="UniProtKB-ARBA"/>
</dbReference>
<organism evidence="2 3">
    <name type="scientific">Enterocloster citroniae</name>
    <dbReference type="NCBI Taxonomy" id="358743"/>
    <lineage>
        <taxon>Bacteria</taxon>
        <taxon>Bacillati</taxon>
        <taxon>Bacillota</taxon>
        <taxon>Clostridia</taxon>
        <taxon>Lachnospirales</taxon>
        <taxon>Lachnospiraceae</taxon>
        <taxon>Enterocloster</taxon>
    </lineage>
</organism>
<dbReference type="Gene3D" id="3.40.50.10130">
    <property type="match status" value="1"/>
</dbReference>
<protein>
    <recommendedName>
        <fullName evidence="1">ERCC4 domain-containing protein</fullName>
    </recommendedName>
</protein>
<reference evidence="2" key="1">
    <citation type="journal article" date="2021" name="Gut Microbes">
        <title>A synthetic consortium of 100 gut commensals modulates the composition and function in a colon model of the microbiome of elderly subjects.</title>
        <authorList>
            <person name="Perez M."/>
            <person name="Ntemiri A."/>
            <person name="Tan H."/>
            <person name="Harris H.M.B."/>
            <person name="Roager H.M."/>
            <person name="Ribiere C."/>
            <person name="O'Toole P.W."/>
        </authorList>
    </citation>
    <scope>NUCLEOTIDE SEQUENCE</scope>
    <source>
        <strain evidence="2">MCC335</strain>
    </source>
</reference>
<feature type="domain" description="ERCC4" evidence="1">
    <location>
        <begin position="17"/>
        <end position="155"/>
    </location>
</feature>
<dbReference type="GO" id="GO:0004518">
    <property type="term" value="F:nuclease activity"/>
    <property type="evidence" value="ECO:0007669"/>
    <property type="project" value="InterPro"/>
</dbReference>
<evidence type="ECO:0000313" key="3">
    <source>
        <dbReference type="Proteomes" id="UP000708338"/>
    </source>
</evidence>
<gene>
    <name evidence="2" type="ORF">GPL26_24425</name>
</gene>
<dbReference type="EMBL" id="WQPS01000065">
    <property type="protein sequence ID" value="MBT9812745.1"/>
    <property type="molecule type" value="Genomic_DNA"/>
</dbReference>
<dbReference type="Proteomes" id="UP000708338">
    <property type="component" value="Unassembled WGS sequence"/>
</dbReference>
<name>A0AA41FJP6_9FIRM</name>
<dbReference type="InterPro" id="IPR011335">
    <property type="entry name" value="Restrct_endonuc-II-like"/>
</dbReference>
<dbReference type="InterPro" id="IPR006166">
    <property type="entry name" value="ERCC4_domain"/>
</dbReference>
<accession>A0AA41FJP6</accession>
<dbReference type="Pfam" id="PF02732">
    <property type="entry name" value="ERCC4"/>
    <property type="match status" value="1"/>
</dbReference>
<dbReference type="GO" id="GO:0003677">
    <property type="term" value="F:DNA binding"/>
    <property type="evidence" value="ECO:0007669"/>
    <property type="project" value="InterPro"/>
</dbReference>
<dbReference type="RefSeq" id="WP_117451944.1">
    <property type="nucleotide sequence ID" value="NZ_CABJDD010000018.1"/>
</dbReference>
<dbReference type="AlphaFoldDB" id="A0AA41FJP6"/>
<proteinExistence type="predicted"/>
<evidence type="ECO:0000313" key="2">
    <source>
        <dbReference type="EMBL" id="MBT9812745.1"/>
    </source>
</evidence>